<organism evidence="1 4">
    <name type="scientific">Sulfolobus acidocaldarius</name>
    <dbReference type="NCBI Taxonomy" id="2285"/>
    <lineage>
        <taxon>Archaea</taxon>
        <taxon>Thermoproteota</taxon>
        <taxon>Thermoprotei</taxon>
        <taxon>Sulfolobales</taxon>
        <taxon>Sulfolobaceae</taxon>
        <taxon>Sulfolobus</taxon>
    </lineage>
</organism>
<dbReference type="SUPFAM" id="SSF46785">
    <property type="entry name" value="Winged helix' DNA-binding domain"/>
    <property type="match status" value="1"/>
</dbReference>
<evidence type="ECO:0000313" key="1">
    <source>
        <dbReference type="EMBL" id="ALU28566.1"/>
    </source>
</evidence>
<gene>
    <name evidence="1" type="ORF">ATY89_00355</name>
    <name evidence="2" type="ORF">ATZ20_03400</name>
</gene>
<dbReference type="Proteomes" id="UP000065473">
    <property type="component" value="Chromosome"/>
</dbReference>
<dbReference type="EMBL" id="CP013694">
    <property type="protein sequence ID" value="ALU28566.1"/>
    <property type="molecule type" value="Genomic_DNA"/>
</dbReference>
<sequence length="167" mass="19188">MINKDVVISVLQELYDGKPIAFSKIKRRIKEDPEDIEKVLTELESEGLVKKYDVNGGKSYELVKVDSNTIVIGLLREIKDEIKKLEEIVGEKWKLNVGSFDEVYDKVKDNLGYASLENIRVELGLTKEEFYSRFRSYVESNYDLIAGGNEGYVRKGAVYGIVKRKKR</sequence>
<name>A0A0U3GU98_9CREN</name>
<dbReference type="AlphaFoldDB" id="A0A0U3GU98"/>
<accession>A0A0U3GU98</accession>
<reference evidence="3 4" key="1">
    <citation type="submission" date="2015-12" db="EMBL/GenBank/DDBJ databases">
        <title>A stable core within a dynamic pangenome in Sulfolobus acidocaldarius.</title>
        <authorList>
            <person name="Anderson R."/>
            <person name="Kouris A."/>
            <person name="Seward C."/>
            <person name="Campbell K."/>
            <person name="Whitaker R."/>
        </authorList>
    </citation>
    <scope>NUCLEOTIDE SEQUENCE [LARGE SCALE GENOMIC DNA]</scope>
    <source>
        <strain evidence="1 4">GG12-C01-09</strain>
        <strain evidence="2 3">NG05B_CO5_07</strain>
    </source>
</reference>
<dbReference type="Proteomes" id="UP000060043">
    <property type="component" value="Chromosome"/>
</dbReference>
<dbReference type="RefSeq" id="WP_011278077.1">
    <property type="nucleotide sequence ID" value="NZ_BHWZ01000003.1"/>
</dbReference>
<dbReference type="OrthoDB" id="34008at2157"/>
<protein>
    <submittedName>
        <fullName evidence="1">Uncharacterized protein</fullName>
    </submittedName>
</protein>
<evidence type="ECO:0000313" key="2">
    <source>
        <dbReference type="EMBL" id="ALU31278.1"/>
    </source>
</evidence>
<dbReference type="OMA" id="DIRIEMG"/>
<dbReference type="Gene3D" id="1.10.10.10">
    <property type="entry name" value="Winged helix-like DNA-binding domain superfamily/Winged helix DNA-binding domain"/>
    <property type="match status" value="1"/>
</dbReference>
<evidence type="ECO:0000313" key="4">
    <source>
        <dbReference type="Proteomes" id="UP000065473"/>
    </source>
</evidence>
<dbReference type="EMBL" id="CP013695">
    <property type="protein sequence ID" value="ALU31278.1"/>
    <property type="molecule type" value="Genomic_DNA"/>
</dbReference>
<proteinExistence type="predicted"/>
<dbReference type="GeneID" id="14551732"/>
<dbReference type="PaxDb" id="1435377-SUSAZ_05855"/>
<evidence type="ECO:0000313" key="3">
    <source>
        <dbReference type="Proteomes" id="UP000060043"/>
    </source>
</evidence>
<dbReference type="InterPro" id="IPR036388">
    <property type="entry name" value="WH-like_DNA-bd_sf"/>
</dbReference>
<dbReference type="STRING" id="1435377.SUSAZ_05855"/>
<dbReference type="InterPro" id="IPR036390">
    <property type="entry name" value="WH_DNA-bd_sf"/>
</dbReference>